<proteinExistence type="predicted"/>
<dbReference type="InterPro" id="IPR006214">
    <property type="entry name" value="Bax_inhibitor_1-related"/>
</dbReference>
<evidence type="ECO:0000256" key="1">
    <source>
        <dbReference type="ARBA" id="ARBA00004141"/>
    </source>
</evidence>
<accession>A0A8S1PEV4</accession>
<sequence>MKINNEALYQDIPVVANQEGDFKHSGISDLTKKLMWFSFPQIDHNYTIASLDQAMLFMVKVYSFLAGMILSLYLMIVILYFCDEFRWSLIQITSATIFYWTNMMFTIGLGIIINIFRSARKFPFNIIFYIVFSFCIGLLLGAPIATNLRAHKQGFIIILYLFCMTIGTFACIIIFTFNKWILDKSNYILVIIFLVMVFLLIIFIFTMKAFLGVLIGRAICHVIYSFLMLFEAQMIMHGKFLLKTNEFIGGALLFYIDITVFIIYLSFTAVITLIVSYILALCQACAHIK</sequence>
<organism evidence="6 7">
    <name type="scientific">Paramecium primaurelia</name>
    <dbReference type="NCBI Taxonomy" id="5886"/>
    <lineage>
        <taxon>Eukaryota</taxon>
        <taxon>Sar</taxon>
        <taxon>Alveolata</taxon>
        <taxon>Ciliophora</taxon>
        <taxon>Intramacronucleata</taxon>
        <taxon>Oligohymenophorea</taxon>
        <taxon>Peniculida</taxon>
        <taxon>Parameciidae</taxon>
        <taxon>Paramecium</taxon>
    </lineage>
</organism>
<dbReference type="Pfam" id="PF01027">
    <property type="entry name" value="Bax1-I"/>
    <property type="match status" value="1"/>
</dbReference>
<protein>
    <submittedName>
        <fullName evidence="6">Uncharacterized protein</fullName>
    </submittedName>
</protein>
<feature type="transmembrane region" description="Helical" evidence="5">
    <location>
        <begin position="187"/>
        <end position="205"/>
    </location>
</feature>
<dbReference type="AlphaFoldDB" id="A0A8S1PEV4"/>
<reference evidence="6" key="1">
    <citation type="submission" date="2021-01" db="EMBL/GenBank/DDBJ databases">
        <authorList>
            <consortium name="Genoscope - CEA"/>
            <person name="William W."/>
        </authorList>
    </citation>
    <scope>NUCLEOTIDE SEQUENCE</scope>
</reference>
<evidence type="ECO:0000256" key="2">
    <source>
        <dbReference type="ARBA" id="ARBA00022692"/>
    </source>
</evidence>
<keyword evidence="4 5" id="KW-0472">Membrane</keyword>
<feature type="transmembrane region" description="Helical" evidence="5">
    <location>
        <begin position="97"/>
        <end position="116"/>
    </location>
</feature>
<evidence type="ECO:0000313" key="6">
    <source>
        <dbReference type="EMBL" id="CAD8101243.1"/>
    </source>
</evidence>
<feature type="transmembrane region" description="Helical" evidence="5">
    <location>
        <begin position="251"/>
        <end position="279"/>
    </location>
</feature>
<gene>
    <name evidence="6" type="ORF">PPRIM_AZ9-3.1.T1150012</name>
</gene>
<keyword evidence="2 5" id="KW-0812">Transmembrane</keyword>
<evidence type="ECO:0000256" key="4">
    <source>
        <dbReference type="ARBA" id="ARBA00023136"/>
    </source>
</evidence>
<name>A0A8S1PEV4_PARPR</name>
<feature type="transmembrane region" description="Helical" evidence="5">
    <location>
        <begin position="128"/>
        <end position="148"/>
    </location>
</feature>
<keyword evidence="3 5" id="KW-1133">Transmembrane helix</keyword>
<dbReference type="GO" id="GO:0016020">
    <property type="term" value="C:membrane"/>
    <property type="evidence" value="ECO:0007669"/>
    <property type="project" value="UniProtKB-SubCell"/>
</dbReference>
<comment type="subcellular location">
    <subcellularLocation>
        <location evidence="1">Membrane</location>
        <topology evidence="1">Multi-pass membrane protein</topology>
    </subcellularLocation>
</comment>
<feature type="transmembrane region" description="Helical" evidence="5">
    <location>
        <begin position="211"/>
        <end position="230"/>
    </location>
</feature>
<feature type="transmembrane region" description="Helical" evidence="5">
    <location>
        <begin position="61"/>
        <end position="81"/>
    </location>
</feature>
<comment type="caution">
    <text evidence="6">The sequence shown here is derived from an EMBL/GenBank/DDBJ whole genome shotgun (WGS) entry which is preliminary data.</text>
</comment>
<evidence type="ECO:0000313" key="7">
    <source>
        <dbReference type="Proteomes" id="UP000688137"/>
    </source>
</evidence>
<evidence type="ECO:0000256" key="5">
    <source>
        <dbReference type="SAM" id="Phobius"/>
    </source>
</evidence>
<feature type="transmembrane region" description="Helical" evidence="5">
    <location>
        <begin position="154"/>
        <end position="175"/>
    </location>
</feature>
<evidence type="ECO:0000256" key="3">
    <source>
        <dbReference type="ARBA" id="ARBA00022989"/>
    </source>
</evidence>
<dbReference type="Proteomes" id="UP000688137">
    <property type="component" value="Unassembled WGS sequence"/>
</dbReference>
<keyword evidence="7" id="KW-1185">Reference proteome</keyword>
<dbReference type="EMBL" id="CAJJDM010000118">
    <property type="protein sequence ID" value="CAD8101243.1"/>
    <property type="molecule type" value="Genomic_DNA"/>
</dbReference>